<comment type="caution">
    <text evidence="2">The sequence shown here is derived from an EMBL/GenBank/DDBJ whole genome shotgun (WGS) entry which is preliminary data.</text>
</comment>
<dbReference type="InterPro" id="IPR018391">
    <property type="entry name" value="PQQ_b-propeller_rpt"/>
</dbReference>
<dbReference type="Pfam" id="PF13360">
    <property type="entry name" value="PQQ_2"/>
    <property type="match status" value="1"/>
</dbReference>
<dbReference type="PANTHER" id="PTHR34512">
    <property type="entry name" value="CELL SURFACE PROTEIN"/>
    <property type="match status" value="1"/>
</dbReference>
<proteinExistence type="predicted"/>
<dbReference type="InterPro" id="IPR002372">
    <property type="entry name" value="PQQ_rpt_dom"/>
</dbReference>
<dbReference type="Gene3D" id="2.130.10.10">
    <property type="entry name" value="YVTN repeat-like/Quinoprotein amine dehydrogenase"/>
    <property type="match status" value="2"/>
</dbReference>
<organism evidence="2">
    <name type="scientific">bioreactor metagenome</name>
    <dbReference type="NCBI Taxonomy" id="1076179"/>
    <lineage>
        <taxon>unclassified sequences</taxon>
        <taxon>metagenomes</taxon>
        <taxon>ecological metagenomes</taxon>
    </lineage>
</organism>
<gene>
    <name evidence="2" type="ORF">SDC9_30244</name>
</gene>
<name>A0A644UYX9_9ZZZZ</name>
<reference evidence="2" key="1">
    <citation type="submission" date="2019-08" db="EMBL/GenBank/DDBJ databases">
        <authorList>
            <person name="Kucharzyk K."/>
            <person name="Murdoch R.W."/>
            <person name="Higgins S."/>
            <person name="Loffler F."/>
        </authorList>
    </citation>
    <scope>NUCLEOTIDE SEQUENCE</scope>
</reference>
<dbReference type="InterPro" id="IPR011047">
    <property type="entry name" value="Quinoprotein_ADH-like_sf"/>
</dbReference>
<dbReference type="EMBL" id="VSSQ01000187">
    <property type="protein sequence ID" value="MPL84279.1"/>
    <property type="molecule type" value="Genomic_DNA"/>
</dbReference>
<dbReference type="SMART" id="SM00564">
    <property type="entry name" value="PQQ"/>
    <property type="match status" value="2"/>
</dbReference>
<dbReference type="InterPro" id="IPR015943">
    <property type="entry name" value="WD40/YVTN_repeat-like_dom_sf"/>
</dbReference>
<dbReference type="PANTHER" id="PTHR34512:SF30">
    <property type="entry name" value="OUTER MEMBRANE PROTEIN ASSEMBLY FACTOR BAMB"/>
    <property type="match status" value="1"/>
</dbReference>
<evidence type="ECO:0000313" key="2">
    <source>
        <dbReference type="EMBL" id="MPL84279.1"/>
    </source>
</evidence>
<dbReference type="AlphaFoldDB" id="A0A644UYX9"/>
<sequence length="422" mass="47834">MHSAGNYLFFISLCCFFSCGNISYPDPKKVEGPKPIWATRLPGKAGIYNDGLIGLPVYKGNIFFHSTIFTNENGEDNRIHALNLETGKINWTFPHDYDARNPMFFWGKPYLFENHMVIKMSKFEPFCKFDRIICLNLDNGNCEWKIEISKTFSYPTCKDIGGYDNLFFFVSESDKETIIFRGDVLTGDTSRILTLAPSHRYKKLELNSSSFCTMKSTNQPLFLFSTKEFGDQSNLNAKESAVCLLDLKSGNLISKINIVDDVYYNVTDLILYEDLIYCISGRKVFCLNPQTGTSEWTCQTTDIFNLITTDILADKGVLFLWGANRYIGLDIKTGQTIYEHGITGGNAAVFDGMVYLISRDGKLYIAEIQTGEIKQKISSPENNFLTGCKPKVFEGKLYVFDYFNAYCYQLNLGSKVELSGSE</sequence>
<dbReference type="SUPFAM" id="SSF50998">
    <property type="entry name" value="Quinoprotein alcohol dehydrogenase-like"/>
    <property type="match status" value="1"/>
</dbReference>
<feature type="domain" description="Pyrrolo-quinoline quinone repeat" evidence="1">
    <location>
        <begin position="275"/>
        <end position="381"/>
    </location>
</feature>
<evidence type="ECO:0000259" key="1">
    <source>
        <dbReference type="Pfam" id="PF13360"/>
    </source>
</evidence>
<accession>A0A644UYX9</accession>
<protein>
    <recommendedName>
        <fullName evidence="1">Pyrrolo-quinoline quinone repeat domain-containing protein</fullName>
    </recommendedName>
</protein>